<feature type="repeat" description="TPR" evidence="1">
    <location>
        <begin position="293"/>
        <end position="326"/>
    </location>
</feature>
<dbReference type="Pfam" id="PF13181">
    <property type="entry name" value="TPR_8"/>
    <property type="match status" value="2"/>
</dbReference>
<sequence>MKILGFDLSPGGNFKITEDDRLWVEENFRWLKEVFGYPNKMEEQVLLTPKFFPETFAATAVTVDNVITDLSKQFGIPRHIVKHEIVTDLRDFNNIPYQIEGKPFECETELRKRQYRIFVARSLEKHPQRLIYSLIYEFIRIRLTESDIEFDVGGDDTGLFIFLAGIYYGFGVVLAQNLEHTGRSNDGLWEIKWNYVSEMPLPVMAFSLATYANLRGEQDPAWKNEFKGDFKKLFEDALAYLRENPNDLYDEVEVKANDLFNLANDHFEKNALEEAIATLQKILFLSNDAHLRADVYNNMGYYYLRMKDYQQGMSNFRKALALGPEYGYANDNLGYALIMTGELEEGRSYLEKAMQTANNDAAYTYRNFALYHQRKKQFDLAEEFFQRAFDQQTPVDLLEYHYGEFLLEQGNIEKAKAFFQKSAEKKEEEGASKLRQLHAL</sequence>
<dbReference type="InterPro" id="IPR019734">
    <property type="entry name" value="TPR_rpt"/>
</dbReference>
<protein>
    <submittedName>
        <fullName evidence="2">Tetratricopeptide repeat protein</fullName>
    </submittedName>
</protein>
<evidence type="ECO:0000313" key="2">
    <source>
        <dbReference type="EMBL" id="MBT1700968.1"/>
    </source>
</evidence>
<dbReference type="Proteomes" id="UP001319200">
    <property type="component" value="Unassembled WGS sequence"/>
</dbReference>
<dbReference type="InterPro" id="IPR011990">
    <property type="entry name" value="TPR-like_helical_dom_sf"/>
</dbReference>
<dbReference type="PANTHER" id="PTHR12558">
    <property type="entry name" value="CELL DIVISION CYCLE 16,23,27"/>
    <property type="match status" value="1"/>
</dbReference>
<comment type="caution">
    <text evidence="2">The sequence shown here is derived from an EMBL/GenBank/DDBJ whole genome shotgun (WGS) entry which is preliminary data.</text>
</comment>
<reference evidence="2 3" key="1">
    <citation type="submission" date="2021-05" db="EMBL/GenBank/DDBJ databases">
        <title>A Polyphasic approach of four new species of the genus Ohtaekwangia: Ohtaekwangia histidinii sp. nov., Ohtaekwangia cretensis sp. nov., Ohtaekwangia indiensis sp. nov., Ohtaekwangia reichenbachii sp. nov. from diverse environment.</title>
        <authorList>
            <person name="Octaviana S."/>
        </authorList>
    </citation>
    <scope>NUCLEOTIDE SEQUENCE [LARGE SCALE GENOMIC DNA]</scope>
    <source>
        <strain evidence="2 3">PWU4</strain>
    </source>
</reference>
<proteinExistence type="predicted"/>
<dbReference type="PROSITE" id="PS50293">
    <property type="entry name" value="TPR_REGION"/>
    <property type="match status" value="1"/>
</dbReference>
<dbReference type="SUPFAM" id="SSF48452">
    <property type="entry name" value="TPR-like"/>
    <property type="match status" value="1"/>
</dbReference>
<gene>
    <name evidence="2" type="ORF">KK083_29010</name>
</gene>
<keyword evidence="3" id="KW-1185">Reference proteome</keyword>
<dbReference type="PANTHER" id="PTHR12558:SF13">
    <property type="entry name" value="CELL DIVISION CYCLE PROTEIN 27 HOMOLOG"/>
    <property type="match status" value="1"/>
</dbReference>
<organism evidence="2 3">
    <name type="scientific">Chryseosolibacter histidini</name>
    <dbReference type="NCBI Taxonomy" id="2782349"/>
    <lineage>
        <taxon>Bacteria</taxon>
        <taxon>Pseudomonadati</taxon>
        <taxon>Bacteroidota</taxon>
        <taxon>Cytophagia</taxon>
        <taxon>Cytophagales</taxon>
        <taxon>Chryseotaleaceae</taxon>
        <taxon>Chryseosolibacter</taxon>
    </lineage>
</organism>
<evidence type="ECO:0000313" key="3">
    <source>
        <dbReference type="Proteomes" id="UP001319200"/>
    </source>
</evidence>
<evidence type="ECO:0000256" key="1">
    <source>
        <dbReference type="PROSITE-ProRule" id="PRU00339"/>
    </source>
</evidence>
<dbReference type="Pfam" id="PF13424">
    <property type="entry name" value="TPR_12"/>
    <property type="match status" value="1"/>
</dbReference>
<dbReference type="RefSeq" id="WP_254169656.1">
    <property type="nucleotide sequence ID" value="NZ_JAHESF010000053.1"/>
</dbReference>
<dbReference type="SMART" id="SM00028">
    <property type="entry name" value="TPR"/>
    <property type="match status" value="5"/>
</dbReference>
<dbReference type="AlphaFoldDB" id="A0AAP2DR45"/>
<name>A0AAP2DR45_9BACT</name>
<dbReference type="EMBL" id="JAHESF010000053">
    <property type="protein sequence ID" value="MBT1700968.1"/>
    <property type="molecule type" value="Genomic_DNA"/>
</dbReference>
<dbReference type="PROSITE" id="PS50005">
    <property type="entry name" value="TPR"/>
    <property type="match status" value="1"/>
</dbReference>
<accession>A0AAP2DR45</accession>
<keyword evidence="1" id="KW-0802">TPR repeat</keyword>
<dbReference type="Gene3D" id="1.25.40.10">
    <property type="entry name" value="Tetratricopeptide repeat domain"/>
    <property type="match status" value="1"/>
</dbReference>